<dbReference type="AlphaFoldDB" id="A0AAD4R4Y1"/>
<accession>A0AAD4R4Y1</accession>
<organism evidence="3 4">
    <name type="scientific">Ditylenchus destructor</name>
    <dbReference type="NCBI Taxonomy" id="166010"/>
    <lineage>
        <taxon>Eukaryota</taxon>
        <taxon>Metazoa</taxon>
        <taxon>Ecdysozoa</taxon>
        <taxon>Nematoda</taxon>
        <taxon>Chromadorea</taxon>
        <taxon>Rhabditida</taxon>
        <taxon>Tylenchina</taxon>
        <taxon>Tylenchomorpha</taxon>
        <taxon>Sphaerularioidea</taxon>
        <taxon>Anguinidae</taxon>
        <taxon>Anguininae</taxon>
        <taxon>Ditylenchus</taxon>
    </lineage>
</organism>
<dbReference type="InterPro" id="IPR012677">
    <property type="entry name" value="Nucleotide-bd_a/b_plait_sf"/>
</dbReference>
<dbReference type="CDD" id="cd00590">
    <property type="entry name" value="RRM_SF"/>
    <property type="match status" value="1"/>
</dbReference>
<sequence>MASIVVDNLSDRVTEEDLREEFGTYGKITGIKLLGNGKATIDFDTFKASQVAISCMNKQELKGRVVHCQNAPQKA</sequence>
<gene>
    <name evidence="3" type="ORF">DdX_10895</name>
</gene>
<feature type="domain" description="RRM" evidence="2">
    <location>
        <begin position="2"/>
        <end position="73"/>
    </location>
</feature>
<evidence type="ECO:0000256" key="1">
    <source>
        <dbReference type="PROSITE-ProRule" id="PRU00176"/>
    </source>
</evidence>
<dbReference type="SUPFAM" id="SSF54928">
    <property type="entry name" value="RNA-binding domain, RBD"/>
    <property type="match status" value="1"/>
</dbReference>
<name>A0AAD4R4Y1_9BILA</name>
<reference evidence="3" key="1">
    <citation type="submission" date="2022-01" db="EMBL/GenBank/DDBJ databases">
        <title>Genome Sequence Resource for Two Populations of Ditylenchus destructor, the Migratory Endoparasitic Phytonematode.</title>
        <authorList>
            <person name="Zhang H."/>
            <person name="Lin R."/>
            <person name="Xie B."/>
        </authorList>
    </citation>
    <scope>NUCLEOTIDE SEQUENCE</scope>
    <source>
        <strain evidence="3">BazhouSP</strain>
    </source>
</reference>
<protein>
    <submittedName>
        <fullName evidence="3">RNA recognition motif domain-containing protein</fullName>
    </submittedName>
</protein>
<keyword evidence="4" id="KW-1185">Reference proteome</keyword>
<evidence type="ECO:0000313" key="3">
    <source>
        <dbReference type="EMBL" id="KAI1710216.1"/>
    </source>
</evidence>
<dbReference type="Proteomes" id="UP001201812">
    <property type="component" value="Unassembled WGS sequence"/>
</dbReference>
<dbReference type="GO" id="GO:0003723">
    <property type="term" value="F:RNA binding"/>
    <property type="evidence" value="ECO:0007669"/>
    <property type="project" value="UniProtKB-UniRule"/>
</dbReference>
<dbReference type="Gene3D" id="3.30.70.330">
    <property type="match status" value="1"/>
</dbReference>
<dbReference type="PROSITE" id="PS50102">
    <property type="entry name" value="RRM"/>
    <property type="match status" value="1"/>
</dbReference>
<proteinExistence type="predicted"/>
<dbReference type="InterPro" id="IPR000504">
    <property type="entry name" value="RRM_dom"/>
</dbReference>
<evidence type="ECO:0000313" key="4">
    <source>
        <dbReference type="Proteomes" id="UP001201812"/>
    </source>
</evidence>
<keyword evidence="1" id="KW-0694">RNA-binding</keyword>
<dbReference type="EMBL" id="JAKKPZ010000027">
    <property type="protein sequence ID" value="KAI1710216.1"/>
    <property type="molecule type" value="Genomic_DNA"/>
</dbReference>
<dbReference type="InterPro" id="IPR035979">
    <property type="entry name" value="RBD_domain_sf"/>
</dbReference>
<dbReference type="SMART" id="SM00360">
    <property type="entry name" value="RRM"/>
    <property type="match status" value="1"/>
</dbReference>
<evidence type="ECO:0000259" key="2">
    <source>
        <dbReference type="PROSITE" id="PS50102"/>
    </source>
</evidence>
<dbReference type="Pfam" id="PF00076">
    <property type="entry name" value="RRM_1"/>
    <property type="match status" value="1"/>
</dbReference>
<comment type="caution">
    <text evidence="3">The sequence shown here is derived from an EMBL/GenBank/DDBJ whole genome shotgun (WGS) entry which is preliminary data.</text>
</comment>